<evidence type="ECO:0000313" key="3">
    <source>
        <dbReference type="Proteomes" id="UP000198822"/>
    </source>
</evidence>
<protein>
    <submittedName>
        <fullName evidence="2">Uncharacterized protein</fullName>
    </submittedName>
</protein>
<evidence type="ECO:0000313" key="2">
    <source>
        <dbReference type="EMBL" id="SDH53159.1"/>
    </source>
</evidence>
<dbReference type="EMBL" id="LT629695">
    <property type="protein sequence ID" value="SDH53159.1"/>
    <property type="molecule type" value="Genomic_DNA"/>
</dbReference>
<keyword evidence="3" id="KW-1185">Reference proteome</keyword>
<accession>A0A1G8D742</accession>
<reference evidence="3" key="1">
    <citation type="submission" date="2016-10" db="EMBL/GenBank/DDBJ databases">
        <authorList>
            <person name="Varghese N."/>
            <person name="Submissions S."/>
        </authorList>
    </citation>
    <scope>NUCLEOTIDE SEQUENCE [LARGE SCALE GENOMIC DNA]</scope>
    <source>
        <strain evidence="3">DSM 22002</strain>
    </source>
</reference>
<proteinExistence type="predicted"/>
<evidence type="ECO:0000256" key="1">
    <source>
        <dbReference type="SAM" id="Phobius"/>
    </source>
</evidence>
<dbReference type="Proteomes" id="UP000198822">
    <property type="component" value="Chromosome I"/>
</dbReference>
<sequence>MSTDTQQAPTATRRLPTRRLVITGVVMLLGYSWIARGSIGGGVGGIAGDGSWIDGQGQPTTEAPLTYAIELGPSPLVALVVLALLALAWATREVRGRLAWLAPACEVAAIVVPLLAIAATILWIRGFGMEWDVGTPIAPPWWSTATITIDRME</sequence>
<name>A0A1G8D742_9MICO</name>
<feature type="transmembrane region" description="Helical" evidence="1">
    <location>
        <begin position="98"/>
        <end position="124"/>
    </location>
</feature>
<dbReference type="STRING" id="399736.SAMN04489720_1530"/>
<organism evidence="2 3">
    <name type="scientific">Agrococcus jejuensis</name>
    <dbReference type="NCBI Taxonomy" id="399736"/>
    <lineage>
        <taxon>Bacteria</taxon>
        <taxon>Bacillati</taxon>
        <taxon>Actinomycetota</taxon>
        <taxon>Actinomycetes</taxon>
        <taxon>Micrococcales</taxon>
        <taxon>Microbacteriaceae</taxon>
        <taxon>Agrococcus</taxon>
    </lineage>
</organism>
<keyword evidence="1" id="KW-0472">Membrane</keyword>
<dbReference type="OrthoDB" id="9857697at2"/>
<dbReference type="AlphaFoldDB" id="A0A1G8D742"/>
<feature type="transmembrane region" description="Helical" evidence="1">
    <location>
        <begin position="67"/>
        <end position="91"/>
    </location>
</feature>
<gene>
    <name evidence="2" type="ORF">SAMN04489720_1530</name>
</gene>
<feature type="transmembrane region" description="Helical" evidence="1">
    <location>
        <begin position="20"/>
        <end position="47"/>
    </location>
</feature>
<keyword evidence="1" id="KW-1133">Transmembrane helix</keyword>
<dbReference type="RefSeq" id="WP_092503873.1">
    <property type="nucleotide sequence ID" value="NZ_LT629695.1"/>
</dbReference>
<keyword evidence="1" id="KW-0812">Transmembrane</keyword>